<feature type="binding site" evidence="12">
    <location>
        <position position="199"/>
    </location>
    <ligand>
        <name>K(+)</name>
        <dbReference type="ChEBI" id="CHEBI:29103"/>
    </ligand>
</feature>
<dbReference type="InterPro" id="IPR004772">
    <property type="entry name" value="TrkH"/>
</dbReference>
<feature type="transmembrane region" description="Helical" evidence="13">
    <location>
        <begin position="308"/>
        <end position="329"/>
    </location>
</feature>
<dbReference type="Proteomes" id="UP000753961">
    <property type="component" value="Unassembled WGS sequence"/>
</dbReference>
<keyword evidence="4" id="KW-1003">Cell membrane</keyword>
<feature type="transmembrane region" description="Helical" evidence="13">
    <location>
        <begin position="433"/>
        <end position="458"/>
    </location>
</feature>
<feature type="transmembrane region" description="Helical" evidence="13">
    <location>
        <begin position="214"/>
        <end position="232"/>
    </location>
</feature>
<evidence type="ECO:0000256" key="1">
    <source>
        <dbReference type="ARBA" id="ARBA00004429"/>
    </source>
</evidence>
<evidence type="ECO:0000256" key="2">
    <source>
        <dbReference type="ARBA" id="ARBA00009137"/>
    </source>
</evidence>
<keyword evidence="8 12" id="KW-0630">Potassium</keyword>
<feature type="transmembrane region" description="Helical" evidence="13">
    <location>
        <begin position="115"/>
        <end position="141"/>
    </location>
</feature>
<keyword evidence="9 13" id="KW-1133">Transmembrane helix</keyword>
<feature type="binding site" evidence="12">
    <location>
        <position position="411"/>
    </location>
    <ligand>
        <name>K(+)</name>
        <dbReference type="ChEBI" id="CHEBI:29103"/>
    </ligand>
</feature>
<evidence type="ECO:0000313" key="14">
    <source>
        <dbReference type="EMBL" id="MBY5957226.1"/>
    </source>
</evidence>
<dbReference type="InterPro" id="IPR003445">
    <property type="entry name" value="Cat_transpt"/>
</dbReference>
<dbReference type="Pfam" id="PF02386">
    <property type="entry name" value="TrkH"/>
    <property type="match status" value="1"/>
</dbReference>
<keyword evidence="7 13" id="KW-0812">Transmembrane</keyword>
<feature type="transmembrane region" description="Helical" evidence="13">
    <location>
        <begin position="49"/>
        <end position="70"/>
    </location>
</feature>
<keyword evidence="15" id="KW-1185">Reference proteome</keyword>
<evidence type="ECO:0000256" key="9">
    <source>
        <dbReference type="ARBA" id="ARBA00022989"/>
    </source>
</evidence>
<evidence type="ECO:0000256" key="5">
    <source>
        <dbReference type="ARBA" id="ARBA00022519"/>
    </source>
</evidence>
<feature type="binding site" evidence="12">
    <location>
        <position position="293"/>
    </location>
    <ligand>
        <name>K(+)</name>
        <dbReference type="ChEBI" id="CHEBI:29103"/>
    </ligand>
</feature>
<evidence type="ECO:0000256" key="3">
    <source>
        <dbReference type="ARBA" id="ARBA00022448"/>
    </source>
</evidence>
<keyword evidence="12" id="KW-0479">Metal-binding</keyword>
<feature type="transmembrane region" description="Helical" evidence="13">
    <location>
        <begin position="253"/>
        <end position="272"/>
    </location>
</feature>
<keyword evidence="3" id="KW-0813">Transport</keyword>
<evidence type="ECO:0000256" key="7">
    <source>
        <dbReference type="ARBA" id="ARBA00022692"/>
    </source>
</evidence>
<dbReference type="GO" id="GO:0046872">
    <property type="term" value="F:metal ion binding"/>
    <property type="evidence" value="ECO:0007669"/>
    <property type="project" value="UniProtKB-KW"/>
</dbReference>
<evidence type="ECO:0000256" key="8">
    <source>
        <dbReference type="ARBA" id="ARBA00022958"/>
    </source>
</evidence>
<feature type="transmembrane region" description="Helical" evidence="13">
    <location>
        <begin position="16"/>
        <end position="37"/>
    </location>
</feature>
<dbReference type="EMBL" id="JAHVHU010000004">
    <property type="protein sequence ID" value="MBY5957226.1"/>
    <property type="molecule type" value="Genomic_DNA"/>
</dbReference>
<protein>
    <submittedName>
        <fullName evidence="14">TrkH family potassium uptake protein</fullName>
    </submittedName>
</protein>
<accession>A0A953HVD1</accession>
<dbReference type="PANTHER" id="PTHR32024:SF2">
    <property type="entry name" value="TRK SYSTEM POTASSIUM UPTAKE PROTEIN TRKG-RELATED"/>
    <property type="match status" value="1"/>
</dbReference>
<dbReference type="GO" id="GO:0015379">
    <property type="term" value="F:potassium:chloride symporter activity"/>
    <property type="evidence" value="ECO:0007669"/>
    <property type="project" value="InterPro"/>
</dbReference>
<name>A0A953HVD1_9BACT</name>
<organism evidence="14 15">
    <name type="scientific">Membranihabitans marinus</name>
    <dbReference type="NCBI Taxonomy" id="1227546"/>
    <lineage>
        <taxon>Bacteria</taxon>
        <taxon>Pseudomonadati</taxon>
        <taxon>Bacteroidota</taxon>
        <taxon>Saprospiria</taxon>
        <taxon>Saprospirales</taxon>
        <taxon>Saprospiraceae</taxon>
        <taxon>Membranihabitans</taxon>
    </lineage>
</organism>
<evidence type="ECO:0000256" key="13">
    <source>
        <dbReference type="SAM" id="Phobius"/>
    </source>
</evidence>
<keyword evidence="11 13" id="KW-0472">Membrane</keyword>
<keyword evidence="5" id="KW-0997">Cell inner membrane</keyword>
<dbReference type="PANTHER" id="PTHR32024">
    <property type="entry name" value="TRK SYSTEM POTASSIUM UPTAKE PROTEIN TRKG-RELATED"/>
    <property type="match status" value="1"/>
</dbReference>
<evidence type="ECO:0000256" key="12">
    <source>
        <dbReference type="PIRSR" id="PIRSR006247-1"/>
    </source>
</evidence>
<feature type="binding site" evidence="12">
    <location>
        <position position="90"/>
    </location>
    <ligand>
        <name>K(+)</name>
        <dbReference type="ChEBI" id="CHEBI:29103"/>
    </ligand>
</feature>
<evidence type="ECO:0000256" key="6">
    <source>
        <dbReference type="ARBA" id="ARBA00022538"/>
    </source>
</evidence>
<comment type="similarity">
    <text evidence="2">Belongs to the TrkH potassium transport family.</text>
</comment>
<sequence length="461" mass="51311">MILCLPLSLYYQTGHLHNFISSILICLLGGGLLLFAARNMDLTVNKREGYLIVVLAWLTLWVSCALPYYISGEIGSITDIFFETMSGLTTTGATIINDIEALPRDILFWRSFTQWLGGMGIIVLTVALLPLLGIGGIELFVAEAPGPTSEKLHPRIKDTAKALWFIYLGFTLLLWFLLWWNGMDWFDGINHALTTMATGGFSTKNASIAYYSPQIQYITAVFMLLAGVNYSLHYLALRGKFKTVFKSDELRSYFYMVSVLTLIITVAVFQVTDITIEKAFRDSLFQIASIITTTGFVTADYTSWDPSITAVFFLLLFMGACAGSTAGGIKMIRHTVLFKNSILEFKRLLHPRAMIRLKLNGRIVPPRVLTHILVFFLLYIGTFIFGTIIVIIAGEDLLTAAGAVATSISNVGPGIGEVGPVNNFATMNGFTKWFLSLIMLIGRLELFTVFIIFTPYFWKNS</sequence>
<gene>
    <name evidence="14" type="ORF">KUV50_03700</name>
</gene>
<feature type="binding site" evidence="12">
    <location>
        <position position="410"/>
    </location>
    <ligand>
        <name>K(+)</name>
        <dbReference type="ChEBI" id="CHEBI:29103"/>
    </ligand>
</feature>
<dbReference type="AlphaFoldDB" id="A0A953HVD1"/>
<evidence type="ECO:0000256" key="4">
    <source>
        <dbReference type="ARBA" id="ARBA00022475"/>
    </source>
</evidence>
<feature type="binding site" evidence="12">
    <location>
        <position position="294"/>
    </location>
    <ligand>
        <name>K(+)</name>
        <dbReference type="ChEBI" id="CHEBI:29103"/>
    </ligand>
</feature>
<feature type="binding site" evidence="12">
    <location>
        <position position="91"/>
    </location>
    <ligand>
        <name>K(+)</name>
        <dbReference type="ChEBI" id="CHEBI:29103"/>
    </ligand>
</feature>
<evidence type="ECO:0000256" key="10">
    <source>
        <dbReference type="ARBA" id="ARBA00023065"/>
    </source>
</evidence>
<keyword evidence="6" id="KW-0633">Potassium transport</keyword>
<keyword evidence="10" id="KW-0406">Ion transport</keyword>
<comment type="caution">
    <text evidence="14">The sequence shown here is derived from an EMBL/GenBank/DDBJ whole genome shotgun (WGS) entry which is preliminary data.</text>
</comment>
<comment type="subcellular location">
    <subcellularLocation>
        <location evidence="1">Cell inner membrane</location>
        <topology evidence="1">Multi-pass membrane protein</topology>
    </subcellularLocation>
</comment>
<feature type="transmembrane region" description="Helical" evidence="13">
    <location>
        <begin position="162"/>
        <end position="180"/>
    </location>
</feature>
<evidence type="ECO:0000256" key="11">
    <source>
        <dbReference type="ARBA" id="ARBA00023136"/>
    </source>
</evidence>
<reference evidence="14" key="1">
    <citation type="submission" date="2021-06" db="EMBL/GenBank/DDBJ databases">
        <title>44 bacteria genomes isolated from Dapeng, Shenzhen.</title>
        <authorList>
            <person name="Zheng W."/>
            <person name="Yu S."/>
            <person name="Huang Y."/>
        </authorList>
    </citation>
    <scope>NUCLEOTIDE SEQUENCE</scope>
    <source>
        <strain evidence="14">DP5N28-2</strain>
    </source>
</reference>
<proteinExistence type="inferred from homology"/>
<evidence type="ECO:0000313" key="15">
    <source>
        <dbReference type="Proteomes" id="UP000753961"/>
    </source>
</evidence>
<dbReference type="PIRSF" id="PIRSF006247">
    <property type="entry name" value="TrkH"/>
    <property type="match status" value="1"/>
</dbReference>
<feature type="transmembrane region" description="Helical" evidence="13">
    <location>
        <begin position="368"/>
        <end position="393"/>
    </location>
</feature>
<dbReference type="GO" id="GO:0005886">
    <property type="term" value="C:plasma membrane"/>
    <property type="evidence" value="ECO:0007669"/>
    <property type="project" value="UniProtKB-SubCell"/>
</dbReference>